<evidence type="ECO:0008006" key="4">
    <source>
        <dbReference type="Google" id="ProtNLM"/>
    </source>
</evidence>
<dbReference type="Proteomes" id="UP000224076">
    <property type="component" value="Unassembled WGS sequence"/>
</dbReference>
<evidence type="ECO:0000256" key="1">
    <source>
        <dbReference type="SAM" id="MobiDB-lite"/>
    </source>
</evidence>
<dbReference type="AlphaFoldDB" id="A0A2B0TSX1"/>
<dbReference type="RefSeq" id="WP_098500819.1">
    <property type="nucleotide sequence ID" value="NZ_NUXC01000034.1"/>
</dbReference>
<reference evidence="2 3" key="1">
    <citation type="submission" date="2017-09" db="EMBL/GenBank/DDBJ databases">
        <title>Large-scale bioinformatics analysis of Bacillus genomes uncovers conserved roles of natural products in bacterial physiology.</title>
        <authorList>
            <consortium name="Agbiome Team Llc"/>
            <person name="Bleich R.M."/>
            <person name="Grubbs K.J."/>
            <person name="Santa Maria K.C."/>
            <person name="Allen S.E."/>
            <person name="Farag S."/>
            <person name="Shank E.A."/>
            <person name="Bowers A."/>
        </authorList>
    </citation>
    <scope>NUCLEOTIDE SEQUENCE [LARGE SCALE GENOMIC DNA]</scope>
    <source>
        <strain evidence="2 3">AFS061806</strain>
    </source>
</reference>
<protein>
    <recommendedName>
        <fullName evidence="4">Lipoprotein</fullName>
    </recommendedName>
</protein>
<evidence type="ECO:0000313" key="2">
    <source>
        <dbReference type="EMBL" id="PFU39411.1"/>
    </source>
</evidence>
<dbReference type="PROSITE" id="PS51257">
    <property type="entry name" value="PROKAR_LIPOPROTEIN"/>
    <property type="match status" value="1"/>
</dbReference>
<proteinExistence type="predicted"/>
<sequence length="175" mass="19793">MKHKIISMAAPLTLLLGGCSTNEKVEEVKASNSEVEKEEQGDSGESKYETSFRELVADMSKTMNKVDEIIKQDDTLYEVQEEFEKAVMDVRGVVREFKELSPDSKYDLQQKKIVRAMDELELATTKLMLGMDNTQGYTFQDGLAQYKKAIDLYVKAGYQIIDIRDGKELGTTEKG</sequence>
<name>A0A2B0TSX1_BACCE</name>
<evidence type="ECO:0000313" key="3">
    <source>
        <dbReference type="Proteomes" id="UP000224076"/>
    </source>
</evidence>
<feature type="region of interest" description="Disordered" evidence="1">
    <location>
        <begin position="28"/>
        <end position="47"/>
    </location>
</feature>
<accession>A0A2B0TSX1</accession>
<gene>
    <name evidence="2" type="ORF">COK86_22270</name>
</gene>
<dbReference type="EMBL" id="NVDG01000039">
    <property type="protein sequence ID" value="PFU39411.1"/>
    <property type="molecule type" value="Genomic_DNA"/>
</dbReference>
<comment type="caution">
    <text evidence="2">The sequence shown here is derived from an EMBL/GenBank/DDBJ whole genome shotgun (WGS) entry which is preliminary data.</text>
</comment>
<organism evidence="2 3">
    <name type="scientific">Bacillus cereus</name>
    <dbReference type="NCBI Taxonomy" id="1396"/>
    <lineage>
        <taxon>Bacteria</taxon>
        <taxon>Bacillati</taxon>
        <taxon>Bacillota</taxon>
        <taxon>Bacilli</taxon>
        <taxon>Bacillales</taxon>
        <taxon>Bacillaceae</taxon>
        <taxon>Bacillus</taxon>
        <taxon>Bacillus cereus group</taxon>
    </lineage>
</organism>